<accession>A0ACB7TAL6</accession>
<keyword evidence="2" id="KW-1185">Reference proteome</keyword>
<reference evidence="1" key="1">
    <citation type="submission" date="2020-05" db="EMBL/GenBank/DDBJ databases">
        <title>Large-scale comparative analyses of tick genomes elucidate their genetic diversity and vector capacities.</title>
        <authorList>
            <person name="Jia N."/>
            <person name="Wang J."/>
            <person name="Shi W."/>
            <person name="Du L."/>
            <person name="Sun Y."/>
            <person name="Zhan W."/>
            <person name="Jiang J."/>
            <person name="Wang Q."/>
            <person name="Zhang B."/>
            <person name="Ji P."/>
            <person name="Sakyi L.B."/>
            <person name="Cui X."/>
            <person name="Yuan T."/>
            <person name="Jiang B."/>
            <person name="Yang W."/>
            <person name="Lam T.T.-Y."/>
            <person name="Chang Q."/>
            <person name="Ding S."/>
            <person name="Wang X."/>
            <person name="Zhu J."/>
            <person name="Ruan X."/>
            <person name="Zhao L."/>
            <person name="Wei J."/>
            <person name="Que T."/>
            <person name="Du C."/>
            <person name="Cheng J."/>
            <person name="Dai P."/>
            <person name="Han X."/>
            <person name="Huang E."/>
            <person name="Gao Y."/>
            <person name="Liu J."/>
            <person name="Shao H."/>
            <person name="Ye R."/>
            <person name="Li L."/>
            <person name="Wei W."/>
            <person name="Wang X."/>
            <person name="Wang C."/>
            <person name="Yang T."/>
            <person name="Huo Q."/>
            <person name="Li W."/>
            <person name="Guo W."/>
            <person name="Chen H."/>
            <person name="Zhou L."/>
            <person name="Ni X."/>
            <person name="Tian J."/>
            <person name="Zhou Y."/>
            <person name="Sheng Y."/>
            <person name="Liu T."/>
            <person name="Pan Y."/>
            <person name="Xia L."/>
            <person name="Li J."/>
            <person name="Zhao F."/>
            <person name="Cao W."/>
        </authorList>
    </citation>
    <scope>NUCLEOTIDE SEQUENCE</scope>
    <source>
        <strain evidence="1">Hyas-2018</strain>
    </source>
</reference>
<organism evidence="1 2">
    <name type="scientific">Hyalomma asiaticum</name>
    <name type="common">Tick</name>
    <dbReference type="NCBI Taxonomy" id="266040"/>
    <lineage>
        <taxon>Eukaryota</taxon>
        <taxon>Metazoa</taxon>
        <taxon>Ecdysozoa</taxon>
        <taxon>Arthropoda</taxon>
        <taxon>Chelicerata</taxon>
        <taxon>Arachnida</taxon>
        <taxon>Acari</taxon>
        <taxon>Parasitiformes</taxon>
        <taxon>Ixodida</taxon>
        <taxon>Ixodoidea</taxon>
        <taxon>Ixodidae</taxon>
        <taxon>Hyalomminae</taxon>
        <taxon>Hyalomma</taxon>
    </lineage>
</organism>
<evidence type="ECO:0000313" key="1">
    <source>
        <dbReference type="EMBL" id="KAH6943173.1"/>
    </source>
</evidence>
<name>A0ACB7TAL6_HYAAI</name>
<gene>
    <name evidence="1" type="ORF">HPB50_017121</name>
</gene>
<dbReference type="Proteomes" id="UP000821845">
    <property type="component" value="Chromosome 10"/>
</dbReference>
<comment type="caution">
    <text evidence="1">The sequence shown here is derived from an EMBL/GenBank/DDBJ whole genome shotgun (WGS) entry which is preliminary data.</text>
</comment>
<protein>
    <submittedName>
        <fullName evidence="1">Uncharacterized protein</fullName>
    </submittedName>
</protein>
<evidence type="ECO:0000313" key="2">
    <source>
        <dbReference type="Proteomes" id="UP000821845"/>
    </source>
</evidence>
<dbReference type="EMBL" id="CM023490">
    <property type="protein sequence ID" value="KAH6943173.1"/>
    <property type="molecule type" value="Genomic_DNA"/>
</dbReference>
<proteinExistence type="predicted"/>
<sequence>MACHRRINVVRTLDNDGKESIRTLTGLQRDAEAVLVTEGSSEEPLRSPAARPSLPDFLKDGSPPSDISRPISEALVGAHLDSDLGVDEPTMGSSMFERPEFGSLEFHNSISATLLSLPSCRADDKEASIIAQPETLARRQSMLPWEDIIDVCYDENKEDGSGTPAIVVSLSAHKLAEYMDVFSGDEVGLDALTHPGEEDLKIVGVDLGPRKKLLRGVEQR</sequence>